<feature type="transmembrane region" description="Helical" evidence="1">
    <location>
        <begin position="38"/>
        <end position="61"/>
    </location>
</feature>
<evidence type="ECO:0000313" key="2">
    <source>
        <dbReference type="EMBL" id="HFC92534.1"/>
    </source>
</evidence>
<keyword evidence="1" id="KW-0472">Membrane</keyword>
<dbReference type="Proteomes" id="UP000885750">
    <property type="component" value="Unassembled WGS sequence"/>
</dbReference>
<dbReference type="Pfam" id="PF04247">
    <property type="entry name" value="SirB"/>
    <property type="match status" value="1"/>
</dbReference>
<dbReference type="EMBL" id="DRMS01000258">
    <property type="protein sequence ID" value="HFC92534.1"/>
    <property type="molecule type" value="Genomic_DNA"/>
</dbReference>
<organism evidence="2">
    <name type="scientific">Leucothrix mucor</name>
    <dbReference type="NCBI Taxonomy" id="45248"/>
    <lineage>
        <taxon>Bacteria</taxon>
        <taxon>Pseudomonadati</taxon>
        <taxon>Pseudomonadota</taxon>
        <taxon>Gammaproteobacteria</taxon>
        <taxon>Thiotrichales</taxon>
        <taxon>Thiotrichaceae</taxon>
        <taxon>Leucothrix</taxon>
    </lineage>
</organism>
<evidence type="ECO:0000256" key="1">
    <source>
        <dbReference type="SAM" id="Phobius"/>
    </source>
</evidence>
<accession>A0A7V2SZX0</accession>
<keyword evidence="1" id="KW-1133">Transmembrane helix</keyword>
<dbReference type="InterPro" id="IPR007360">
    <property type="entry name" value="SirB"/>
</dbReference>
<reference evidence="2" key="1">
    <citation type="journal article" date="2020" name="mSystems">
        <title>Genome- and Community-Level Interaction Insights into Carbon Utilization and Element Cycling Functions of Hydrothermarchaeota in Hydrothermal Sediment.</title>
        <authorList>
            <person name="Zhou Z."/>
            <person name="Liu Y."/>
            <person name="Xu W."/>
            <person name="Pan J."/>
            <person name="Luo Z.H."/>
            <person name="Li M."/>
        </authorList>
    </citation>
    <scope>NUCLEOTIDE SEQUENCE [LARGE SCALE GENOMIC DNA]</scope>
    <source>
        <strain evidence="2">HyVt-493</strain>
    </source>
</reference>
<feature type="transmembrane region" description="Helical" evidence="1">
    <location>
        <begin position="67"/>
        <end position="86"/>
    </location>
</feature>
<comment type="caution">
    <text evidence="2">The sequence shown here is derived from an EMBL/GenBank/DDBJ whole genome shotgun (WGS) entry which is preliminary data.</text>
</comment>
<feature type="transmembrane region" description="Helical" evidence="1">
    <location>
        <begin position="93"/>
        <end position="114"/>
    </location>
</feature>
<proteinExistence type="predicted"/>
<name>A0A7V2SZX0_LEUMU</name>
<keyword evidence="1" id="KW-0812">Transmembrane</keyword>
<protein>
    <submittedName>
        <fullName evidence="2">Uncharacterized protein</fullName>
    </submittedName>
</protein>
<dbReference type="PIRSF" id="PIRSF005610">
    <property type="entry name" value="SirB"/>
    <property type="match status" value="1"/>
</dbReference>
<sequence length="127" mass="13448">MSHTLLTSHLVIIGLSLLIYLIRGGFMLAGKTSSVMTSLAALTSLGLFGTGVAMVFMIANISFANSWVITMMIGFLLYVTFGVIALKSGLSKPVAILLWLLGLAAFAFTFLLAINTDFAKQLLGVAT</sequence>
<feature type="transmembrane region" description="Helical" evidence="1">
    <location>
        <begin position="6"/>
        <end position="26"/>
    </location>
</feature>
<dbReference type="AlphaFoldDB" id="A0A7V2SZX0"/>
<gene>
    <name evidence="2" type="ORF">ENJ51_06950</name>
</gene>